<feature type="cross-link" description="Glycyl lysine isopeptide (Lys-Gly) (interchain with G-Cter in TtuB)" evidence="2">
    <location>
        <position position="216"/>
    </location>
</feature>
<protein>
    <submittedName>
        <fullName evidence="4">tRNA 2-thiocytidine biosynthesis protein TtcA</fullName>
    </submittedName>
</protein>
<feature type="cross-link" description="Glycyl lysine isopeptide (Lys-Gly) (interchain with G-Cter in TtuB)" evidence="2">
    <location>
        <position position="126"/>
    </location>
</feature>
<dbReference type="Pfam" id="PF01171">
    <property type="entry name" value="ATP_bind_3"/>
    <property type="match status" value="1"/>
</dbReference>
<feature type="cross-link" description="Glycyl lysine isopeptide (Lys-Gly) (interchain with G-Cter in TtuB)" evidence="2">
    <location>
        <position position="213"/>
    </location>
</feature>
<dbReference type="GO" id="GO:0008033">
    <property type="term" value="P:tRNA processing"/>
    <property type="evidence" value="ECO:0007669"/>
    <property type="project" value="InterPro"/>
</dbReference>
<name>A0A3E3AGH1_9FIRM</name>
<reference evidence="4 5" key="1">
    <citation type="submission" date="2018-08" db="EMBL/GenBank/DDBJ databases">
        <title>A genome reference for cultivated species of the human gut microbiota.</title>
        <authorList>
            <person name="Zou Y."/>
            <person name="Xue W."/>
            <person name="Luo G."/>
        </authorList>
    </citation>
    <scope>NUCLEOTIDE SEQUENCE [LARGE SCALE GENOMIC DNA]</scope>
    <source>
        <strain evidence="4 5">OM06-4</strain>
    </source>
</reference>
<dbReference type="SUPFAM" id="SSF52402">
    <property type="entry name" value="Adenine nucleotide alpha hydrolases-like"/>
    <property type="match status" value="1"/>
</dbReference>
<dbReference type="PANTHER" id="PTHR43686">
    <property type="entry name" value="SULFURTRANSFERASE-RELATED"/>
    <property type="match status" value="1"/>
</dbReference>
<organism evidence="4 5">
    <name type="scientific">Thomasclavelia ramosa</name>
    <dbReference type="NCBI Taxonomy" id="1547"/>
    <lineage>
        <taxon>Bacteria</taxon>
        <taxon>Bacillati</taxon>
        <taxon>Bacillota</taxon>
        <taxon>Erysipelotrichia</taxon>
        <taxon>Erysipelotrichales</taxon>
        <taxon>Coprobacillaceae</taxon>
        <taxon>Thomasclavelia</taxon>
    </lineage>
</organism>
<dbReference type="GeneID" id="64195912"/>
<feature type="domain" description="tRNA(Ile)-lysidine/2-thiocytidine synthase N-terminal" evidence="3">
    <location>
        <begin position="37"/>
        <end position="218"/>
    </location>
</feature>
<gene>
    <name evidence="4" type="ORF">DXB93_07585</name>
</gene>
<dbReference type="GO" id="GO:0016740">
    <property type="term" value="F:transferase activity"/>
    <property type="evidence" value="ECO:0007669"/>
    <property type="project" value="UniProtKB-KW"/>
</dbReference>
<dbReference type="CDD" id="cd24138">
    <property type="entry name" value="TtcA-like"/>
    <property type="match status" value="1"/>
</dbReference>
<evidence type="ECO:0000256" key="1">
    <source>
        <dbReference type="ARBA" id="ARBA00022679"/>
    </source>
</evidence>
<comment type="caution">
    <text evidence="4">The sequence shown here is derived from an EMBL/GenBank/DDBJ whole genome shotgun (WGS) entry which is preliminary data.</text>
</comment>
<dbReference type="InterPro" id="IPR011063">
    <property type="entry name" value="TilS/TtcA_N"/>
</dbReference>
<evidence type="ECO:0000313" key="4">
    <source>
        <dbReference type="EMBL" id="RGD86018.1"/>
    </source>
</evidence>
<dbReference type="RefSeq" id="WP_003538193.1">
    <property type="nucleotide sequence ID" value="NZ_AP031443.1"/>
</dbReference>
<keyword evidence="1" id="KW-0808">Transferase</keyword>
<dbReference type="EMBL" id="QUSL01000009">
    <property type="protein sequence ID" value="RGD86018.1"/>
    <property type="molecule type" value="Genomic_DNA"/>
</dbReference>
<keyword evidence="2" id="KW-0832">Ubl conjugation</keyword>
<evidence type="ECO:0000259" key="3">
    <source>
        <dbReference type="Pfam" id="PF01171"/>
    </source>
</evidence>
<dbReference type="AlphaFoldDB" id="A0A3E3AGH1"/>
<evidence type="ECO:0000256" key="2">
    <source>
        <dbReference type="PIRSR" id="PIRSR004976-52"/>
    </source>
</evidence>
<dbReference type="PANTHER" id="PTHR43686:SF1">
    <property type="entry name" value="AMINOTRAN_5 DOMAIN-CONTAINING PROTEIN"/>
    <property type="match status" value="1"/>
</dbReference>
<dbReference type="InterPro" id="IPR035107">
    <property type="entry name" value="tRNA_thiolation_TtcA_Ctu1"/>
</dbReference>
<dbReference type="Gene3D" id="3.40.50.620">
    <property type="entry name" value="HUPs"/>
    <property type="match status" value="1"/>
</dbReference>
<keyword evidence="2" id="KW-1017">Isopeptide bond</keyword>
<proteinExistence type="predicted"/>
<dbReference type="Proteomes" id="UP000261032">
    <property type="component" value="Unassembled WGS sequence"/>
</dbReference>
<dbReference type="PIRSF" id="PIRSF004976">
    <property type="entry name" value="ATPase_YdaO"/>
    <property type="match status" value="1"/>
</dbReference>
<dbReference type="InterPro" id="IPR014729">
    <property type="entry name" value="Rossmann-like_a/b/a_fold"/>
</dbReference>
<evidence type="ECO:0000313" key="5">
    <source>
        <dbReference type="Proteomes" id="UP000261032"/>
    </source>
</evidence>
<accession>A0A3E3AGH1</accession>
<sequence length="258" mass="29488">MIFLLEYSKVIKMTMKKVLGCIRKADEEFNLIQDGDKVCVGVSGGKDSMLLLYCLSLYKKFATVKFDVIGVHIEMGFPNMDFSEADAFCKKNGIELYHEPSDVYEILKLNKTDDGRLQCSLCSKFKKALVIDGAKKYRCNKVAFAHHGDDAVETLFMNMIYGGKIATFTPKMYLTRTEMNFIRPLVYAYESDIVSAVEEAHVPIVPSTCPADKHTKREEFKHLLNDLYLKYPQAKSNLLTSLTNEENTMLWKKTPRKK</sequence>